<dbReference type="Proteomes" id="UP000054937">
    <property type="component" value="Unassembled WGS sequence"/>
</dbReference>
<sequence>MVRQFIELGQQVNAIISVNFKDYKRFLYDHWDQRPDINQDNLIQKTHSNYIWWKNVLIPKSYLILIVELYQTIQQIQKQILNKLSNQKYKTLKSNTVKLINKLQNSNIVQSGQTCMESYKIYIVELENIILKIRNQYNKIKQEKKQNCKNYYLYTIESENEINQKTNTEITNFVEIKNITNNQENQDKNDSFTRFFDEYDLNDSNYIKSSENKQQDYNNQVCNDFELKNYTNESLTTSDNSSKQTNLEYEKQNSLSSQKFEQFSTIFQRQNNYQTSQLKKEGYILQQKKDTNLDQNTGKSLYNFPTTKFKINPQKKENKQNNNNNELNLWQVCQQNQNSFKIKQVNFNILNSQHQDNNNISKQQMQQKDIDKQNINLSILSHQSSDSNFSENDIWEFSHKIDDENQVQLPKQLKISKF</sequence>
<dbReference type="AlphaFoldDB" id="A0A0V0Q824"/>
<name>A0A0V0Q824_PSEPJ</name>
<gene>
    <name evidence="2" type="ORF">PPERSA_02096</name>
</gene>
<feature type="region of interest" description="Disordered" evidence="1">
    <location>
        <begin position="234"/>
        <end position="254"/>
    </location>
</feature>
<reference evidence="2 3" key="1">
    <citation type="journal article" date="2015" name="Sci. Rep.">
        <title>Genome of the facultative scuticociliatosis pathogen Pseudocohnilembus persalinus provides insight into its virulence through horizontal gene transfer.</title>
        <authorList>
            <person name="Xiong J."/>
            <person name="Wang G."/>
            <person name="Cheng J."/>
            <person name="Tian M."/>
            <person name="Pan X."/>
            <person name="Warren A."/>
            <person name="Jiang C."/>
            <person name="Yuan D."/>
            <person name="Miao W."/>
        </authorList>
    </citation>
    <scope>NUCLEOTIDE SEQUENCE [LARGE SCALE GENOMIC DNA]</scope>
    <source>
        <strain evidence="2">36N120E</strain>
    </source>
</reference>
<evidence type="ECO:0000256" key="1">
    <source>
        <dbReference type="SAM" id="MobiDB-lite"/>
    </source>
</evidence>
<dbReference type="InParanoid" id="A0A0V0Q824"/>
<dbReference type="EMBL" id="LDAU01000254">
    <property type="protein sequence ID" value="KRW98319.1"/>
    <property type="molecule type" value="Genomic_DNA"/>
</dbReference>
<organism evidence="2 3">
    <name type="scientific">Pseudocohnilembus persalinus</name>
    <name type="common">Ciliate</name>
    <dbReference type="NCBI Taxonomy" id="266149"/>
    <lineage>
        <taxon>Eukaryota</taxon>
        <taxon>Sar</taxon>
        <taxon>Alveolata</taxon>
        <taxon>Ciliophora</taxon>
        <taxon>Intramacronucleata</taxon>
        <taxon>Oligohymenophorea</taxon>
        <taxon>Scuticociliatia</taxon>
        <taxon>Philasterida</taxon>
        <taxon>Pseudocohnilembidae</taxon>
        <taxon>Pseudocohnilembus</taxon>
    </lineage>
</organism>
<proteinExistence type="predicted"/>
<comment type="caution">
    <text evidence="2">The sequence shown here is derived from an EMBL/GenBank/DDBJ whole genome shotgun (WGS) entry which is preliminary data.</text>
</comment>
<evidence type="ECO:0000313" key="3">
    <source>
        <dbReference type="Proteomes" id="UP000054937"/>
    </source>
</evidence>
<evidence type="ECO:0000313" key="2">
    <source>
        <dbReference type="EMBL" id="KRW98319.1"/>
    </source>
</evidence>
<protein>
    <submittedName>
        <fullName evidence="2">Uncharacterized protein</fullName>
    </submittedName>
</protein>
<accession>A0A0V0Q824</accession>
<keyword evidence="3" id="KW-1185">Reference proteome</keyword>